<organism evidence="3 4">
    <name type="scientific">Aquincola tertiaricarbonis</name>
    <dbReference type="NCBI Taxonomy" id="391953"/>
    <lineage>
        <taxon>Bacteria</taxon>
        <taxon>Pseudomonadati</taxon>
        <taxon>Pseudomonadota</taxon>
        <taxon>Betaproteobacteria</taxon>
        <taxon>Burkholderiales</taxon>
        <taxon>Sphaerotilaceae</taxon>
        <taxon>Aquincola</taxon>
    </lineage>
</organism>
<evidence type="ECO:0000313" key="3">
    <source>
        <dbReference type="EMBL" id="URI11296.1"/>
    </source>
</evidence>
<gene>
    <name evidence="3" type="ORF">MW290_20300</name>
</gene>
<dbReference type="Gene3D" id="3.30.2310.20">
    <property type="entry name" value="RelE-like"/>
    <property type="match status" value="1"/>
</dbReference>
<dbReference type="PANTHER" id="PTHR33755">
    <property type="entry name" value="TOXIN PARE1-RELATED"/>
    <property type="match status" value="1"/>
</dbReference>
<dbReference type="PANTHER" id="PTHR33755:SF9">
    <property type="entry name" value="TOXIN PARE1"/>
    <property type="match status" value="1"/>
</dbReference>
<keyword evidence="4" id="KW-1185">Reference proteome</keyword>
<reference evidence="3" key="1">
    <citation type="submission" date="2022-05" db="EMBL/GenBank/DDBJ databases">
        <title>An RpoN-dependent PEP-CTERM gene is involved in floc formation of an Aquincola tertiaricarbonis strain.</title>
        <authorList>
            <person name="Qiu D."/>
            <person name="Xia M."/>
        </authorList>
    </citation>
    <scope>NUCLEOTIDE SEQUENCE</scope>
    <source>
        <strain evidence="3">RN12</strain>
    </source>
</reference>
<dbReference type="InterPro" id="IPR035093">
    <property type="entry name" value="RelE/ParE_toxin_dom_sf"/>
</dbReference>
<dbReference type="InterPro" id="IPR007712">
    <property type="entry name" value="RelE/ParE_toxin"/>
</dbReference>
<protein>
    <submittedName>
        <fullName evidence="3">Type II toxin-antitoxin system RelE/ParE family toxin</fullName>
    </submittedName>
</protein>
<dbReference type="Pfam" id="PF05016">
    <property type="entry name" value="ParE_toxin"/>
    <property type="match status" value="1"/>
</dbReference>
<evidence type="ECO:0000313" key="4">
    <source>
        <dbReference type="Proteomes" id="UP001056201"/>
    </source>
</evidence>
<dbReference type="Proteomes" id="UP001056201">
    <property type="component" value="Chromosome 2"/>
</dbReference>
<dbReference type="RefSeq" id="WP_250199492.1">
    <property type="nucleotide sequence ID" value="NZ_CP097636.1"/>
</dbReference>
<keyword evidence="2" id="KW-1277">Toxin-antitoxin system</keyword>
<proteinExistence type="inferred from homology"/>
<dbReference type="InterPro" id="IPR051803">
    <property type="entry name" value="TA_system_RelE-like_toxin"/>
</dbReference>
<sequence>MPLVHLSGAARQDLIDHFAYLDEEAGQELADRFLQAAETCLNLLATQPTMGSPLRLRSAQLAGLRKWRISGFDNVLVFYLPRADGISVIRILHAAQDWWRLVGMSD</sequence>
<name>A0ABY4SDA0_AQUTE</name>
<evidence type="ECO:0000256" key="1">
    <source>
        <dbReference type="ARBA" id="ARBA00006226"/>
    </source>
</evidence>
<comment type="similarity">
    <text evidence="1">Belongs to the RelE toxin family.</text>
</comment>
<dbReference type="EMBL" id="CP097636">
    <property type="protein sequence ID" value="URI11296.1"/>
    <property type="molecule type" value="Genomic_DNA"/>
</dbReference>
<accession>A0ABY4SDA0</accession>
<evidence type="ECO:0000256" key="2">
    <source>
        <dbReference type="ARBA" id="ARBA00022649"/>
    </source>
</evidence>